<dbReference type="Proteomes" id="UP000317593">
    <property type="component" value="Unassembled WGS sequence"/>
</dbReference>
<accession>A0A521FFQ7</accession>
<keyword evidence="3" id="KW-1185">Reference proteome</keyword>
<dbReference type="EMBL" id="FXTH01000031">
    <property type="protein sequence ID" value="SMO94380.1"/>
    <property type="molecule type" value="Genomic_DNA"/>
</dbReference>
<dbReference type="RefSeq" id="WP_142716096.1">
    <property type="nucleotide sequence ID" value="NZ_FXTH01000031.1"/>
</dbReference>
<evidence type="ECO:0000256" key="1">
    <source>
        <dbReference type="SAM" id="SignalP"/>
    </source>
</evidence>
<feature type="signal peptide" evidence="1">
    <location>
        <begin position="1"/>
        <end position="28"/>
    </location>
</feature>
<sequence length="131" mass="14145">MSLKKPSIVVSFLFAFFLAGAISYPASAHSPQRGVPYQPAPTQSAIEKAQLNWNDFKADNGVARIPGPTSQVDLLSFEHLFSGIGGQSVLHSSYYGSSQTWRTSYHLISLEHGITFLATIPFMSGTAINAP</sequence>
<keyword evidence="1" id="KW-0732">Signal</keyword>
<feature type="chain" id="PRO_5021933169" evidence="1">
    <location>
        <begin position="29"/>
        <end position="131"/>
    </location>
</feature>
<reference evidence="2 3" key="1">
    <citation type="submission" date="2017-05" db="EMBL/GenBank/DDBJ databases">
        <authorList>
            <person name="Varghese N."/>
            <person name="Submissions S."/>
        </authorList>
    </citation>
    <scope>NUCLEOTIDE SEQUENCE [LARGE SCALE GENOMIC DNA]</scope>
    <source>
        <strain evidence="2 3">DSM 21194</strain>
    </source>
</reference>
<name>A0A521FFQ7_9BACT</name>
<evidence type="ECO:0000313" key="2">
    <source>
        <dbReference type="EMBL" id="SMO94380.1"/>
    </source>
</evidence>
<proteinExistence type="predicted"/>
<gene>
    <name evidence="2" type="ORF">SAMN06265218_13113</name>
</gene>
<organism evidence="2 3">
    <name type="scientific">Fodinibius sediminis</name>
    <dbReference type="NCBI Taxonomy" id="1214077"/>
    <lineage>
        <taxon>Bacteria</taxon>
        <taxon>Pseudomonadati</taxon>
        <taxon>Balneolota</taxon>
        <taxon>Balneolia</taxon>
        <taxon>Balneolales</taxon>
        <taxon>Balneolaceae</taxon>
        <taxon>Fodinibius</taxon>
    </lineage>
</organism>
<evidence type="ECO:0000313" key="3">
    <source>
        <dbReference type="Proteomes" id="UP000317593"/>
    </source>
</evidence>
<protein>
    <submittedName>
        <fullName evidence="2">Uncharacterized protein</fullName>
    </submittedName>
</protein>
<dbReference type="AlphaFoldDB" id="A0A521FFQ7"/>